<evidence type="ECO:0000313" key="2">
    <source>
        <dbReference type="Proteomes" id="UP001437256"/>
    </source>
</evidence>
<gene>
    <name evidence="1" type="primary">ADI1_7</name>
    <name evidence="1" type="ORF">AAF712_011619</name>
</gene>
<reference evidence="1 2" key="1">
    <citation type="submission" date="2024-05" db="EMBL/GenBank/DDBJ databases">
        <title>A draft genome resource for the thread blight pathogen Marasmius tenuissimus strain MS-2.</title>
        <authorList>
            <person name="Yulfo-Soto G.E."/>
            <person name="Baruah I.K."/>
            <person name="Amoako-Attah I."/>
            <person name="Bukari Y."/>
            <person name="Meinhardt L.W."/>
            <person name="Bailey B.A."/>
            <person name="Cohen S.P."/>
        </authorList>
    </citation>
    <scope>NUCLEOTIDE SEQUENCE [LARGE SCALE GENOMIC DNA]</scope>
    <source>
        <strain evidence="1 2">MS-2</strain>
    </source>
</reference>
<name>A0ABR2ZIW2_9AGAR</name>
<protein>
    <submittedName>
        <fullName evidence="1">1,2-dihydroxy-3-keto-5-methylthiopentene dioxygenase</fullName>
        <ecNumber evidence="1">1.13.11.5</ecNumber>
    </submittedName>
</protein>
<evidence type="ECO:0000313" key="1">
    <source>
        <dbReference type="EMBL" id="KAL0061592.1"/>
    </source>
</evidence>
<keyword evidence="1" id="KW-0560">Oxidoreductase</keyword>
<dbReference type="Gene3D" id="2.60.120.10">
    <property type="entry name" value="Jelly Rolls"/>
    <property type="match status" value="1"/>
</dbReference>
<keyword evidence="1" id="KW-0223">Dioxygenase</keyword>
<organism evidence="1 2">
    <name type="scientific">Marasmius tenuissimus</name>
    <dbReference type="NCBI Taxonomy" id="585030"/>
    <lineage>
        <taxon>Eukaryota</taxon>
        <taxon>Fungi</taxon>
        <taxon>Dikarya</taxon>
        <taxon>Basidiomycota</taxon>
        <taxon>Agaricomycotina</taxon>
        <taxon>Agaricomycetes</taxon>
        <taxon>Agaricomycetidae</taxon>
        <taxon>Agaricales</taxon>
        <taxon>Marasmiineae</taxon>
        <taxon>Marasmiaceae</taxon>
        <taxon>Marasmius</taxon>
    </lineage>
</organism>
<comment type="caution">
    <text evidence="1">The sequence shown here is derived from an EMBL/GenBank/DDBJ whole genome shotgun (WGS) entry which is preliminary data.</text>
</comment>
<dbReference type="InterPro" id="IPR014710">
    <property type="entry name" value="RmlC-like_jellyroll"/>
</dbReference>
<dbReference type="Proteomes" id="UP001437256">
    <property type="component" value="Unassembled WGS sequence"/>
</dbReference>
<keyword evidence="2" id="KW-1185">Reference proteome</keyword>
<accession>A0ABR2ZIW2</accession>
<dbReference type="GO" id="GO:0004411">
    <property type="term" value="F:homogentisate 1,2-dioxygenase activity"/>
    <property type="evidence" value="ECO:0007669"/>
    <property type="project" value="UniProtKB-EC"/>
</dbReference>
<dbReference type="EMBL" id="JBBXMP010000131">
    <property type="protein sequence ID" value="KAL0061592.1"/>
    <property type="molecule type" value="Genomic_DNA"/>
</dbReference>
<proteinExistence type="predicted"/>
<dbReference type="EC" id="1.13.11.5" evidence="1"/>
<sequence length="195" mass="21727">MSLRAYYRNPTAGDLSLPLDSGRPVSEEKLRALGCKWWSVEGSLDQRMKTFRELSKTLGFKDGDTEHFFDLSKETAGSPHDLAMAPKAVLESWGKDLLIPDPIIVLYVASNMYIDLKEPGTDSFIRLVVPPKYAIFYPGGTVFQASSHDDDLLGLQVHVLYKGTDPANVFVFGEEVDKHPARVDYVQRVCSDAEA</sequence>